<dbReference type="EMBL" id="FOJT01000002">
    <property type="protein sequence ID" value="SFA85352.1"/>
    <property type="molecule type" value="Genomic_DNA"/>
</dbReference>
<keyword evidence="2" id="KW-1185">Reference proteome</keyword>
<protein>
    <submittedName>
        <fullName evidence="1">Uncharacterized protein</fullName>
    </submittedName>
</protein>
<sequence>MNSLFRNIFLLGLSKFYFKKITPKTQSTMRKFVAIAFLLVTYTGFSQIKVIETVPIEKIGRIGDNGTNDIYIQKEGNEYTISFKNIDDVDNGNIKFNFKDLAGDFESLYTIISNGFNATPVADIKLDLPNDIVWLHYTKNLQKLVTLQFMSKNKVTTATGISDSMTKADINNLFGKK</sequence>
<dbReference type="AlphaFoldDB" id="A0A1I0W9G4"/>
<evidence type="ECO:0000313" key="1">
    <source>
        <dbReference type="EMBL" id="SFA85352.1"/>
    </source>
</evidence>
<evidence type="ECO:0000313" key="2">
    <source>
        <dbReference type="Proteomes" id="UP000199604"/>
    </source>
</evidence>
<dbReference type="Proteomes" id="UP000199604">
    <property type="component" value="Unassembled WGS sequence"/>
</dbReference>
<reference evidence="2" key="1">
    <citation type="submission" date="2016-10" db="EMBL/GenBank/DDBJ databases">
        <authorList>
            <person name="Varghese N."/>
            <person name="Submissions S."/>
        </authorList>
    </citation>
    <scope>NUCLEOTIDE SEQUENCE [LARGE SCALE GENOMIC DNA]</scope>
    <source>
        <strain evidence="2">DSM 21789</strain>
    </source>
</reference>
<gene>
    <name evidence="1" type="ORF">SAMN05660845_0637</name>
</gene>
<organism evidence="1 2">
    <name type="scientific">Flavobacterium swingsii</name>
    <dbReference type="NCBI Taxonomy" id="498292"/>
    <lineage>
        <taxon>Bacteria</taxon>
        <taxon>Pseudomonadati</taxon>
        <taxon>Bacteroidota</taxon>
        <taxon>Flavobacteriia</taxon>
        <taxon>Flavobacteriales</taxon>
        <taxon>Flavobacteriaceae</taxon>
        <taxon>Flavobacterium</taxon>
    </lineage>
</organism>
<proteinExistence type="predicted"/>
<name>A0A1I0W9G4_9FLAO</name>
<accession>A0A1I0W9G4</accession>